<dbReference type="Proteomes" id="UP000199197">
    <property type="component" value="Unassembled WGS sequence"/>
</dbReference>
<comment type="similarity">
    <text evidence="5">Belongs to the 4-toluene sulfonate uptake permease (TSUP) (TC 2.A.102) family.</text>
</comment>
<dbReference type="Pfam" id="PF01925">
    <property type="entry name" value="TauE"/>
    <property type="match status" value="1"/>
</dbReference>
<keyword evidence="2 5" id="KW-0812">Transmembrane</keyword>
<dbReference type="InterPro" id="IPR002781">
    <property type="entry name" value="TM_pro_TauE-like"/>
</dbReference>
<keyword evidence="7" id="KW-1185">Reference proteome</keyword>
<feature type="transmembrane region" description="Helical" evidence="5">
    <location>
        <begin position="161"/>
        <end position="184"/>
    </location>
</feature>
<comment type="subcellular location">
    <subcellularLocation>
        <location evidence="5">Cell membrane</location>
        <topology evidence="5">Multi-pass membrane protein</topology>
    </subcellularLocation>
    <subcellularLocation>
        <location evidence="1">Membrane</location>
        <topology evidence="1">Multi-pass membrane protein</topology>
    </subcellularLocation>
</comment>
<keyword evidence="5" id="KW-1003">Cell membrane</keyword>
<feature type="transmembrane region" description="Helical" evidence="5">
    <location>
        <begin position="69"/>
        <end position="86"/>
    </location>
</feature>
<evidence type="ECO:0000256" key="5">
    <source>
        <dbReference type="RuleBase" id="RU363041"/>
    </source>
</evidence>
<dbReference type="EMBL" id="CZVW01000002">
    <property type="protein sequence ID" value="CUS96788.1"/>
    <property type="molecule type" value="Genomic_DNA"/>
</dbReference>
<dbReference type="PANTHER" id="PTHR43701:SF5">
    <property type="entry name" value="MEMBRANE TRANSPORTER PROTEIN-RELATED"/>
    <property type="match status" value="1"/>
</dbReference>
<feature type="transmembrane region" description="Helical" evidence="5">
    <location>
        <begin position="131"/>
        <end position="155"/>
    </location>
</feature>
<feature type="transmembrane region" description="Helical" evidence="5">
    <location>
        <begin position="191"/>
        <end position="209"/>
    </location>
</feature>
<evidence type="ECO:0000256" key="3">
    <source>
        <dbReference type="ARBA" id="ARBA00022989"/>
    </source>
</evidence>
<dbReference type="InterPro" id="IPR051598">
    <property type="entry name" value="TSUP/Inactive_protease-like"/>
</dbReference>
<feature type="transmembrane region" description="Helical" evidence="5">
    <location>
        <begin position="92"/>
        <end position="110"/>
    </location>
</feature>
<dbReference type="AlphaFoldDB" id="A0A0P1MMF6"/>
<feature type="transmembrane region" description="Helical" evidence="5">
    <location>
        <begin position="221"/>
        <end position="239"/>
    </location>
</feature>
<gene>
    <name evidence="6" type="ORF">JGI23_00181</name>
</gene>
<organism evidence="6 7">
    <name type="scientific">Candidatus Chryseopegocella kryptomonas</name>
    <dbReference type="NCBI Taxonomy" id="1633643"/>
    <lineage>
        <taxon>Bacteria</taxon>
        <taxon>Pseudomonadati</taxon>
        <taxon>Candidatus Kryptoniota</taxon>
        <taxon>Candidatus Chryseopegocella</taxon>
    </lineage>
</organism>
<evidence type="ECO:0000256" key="4">
    <source>
        <dbReference type="ARBA" id="ARBA00023136"/>
    </source>
</evidence>
<name>A0A0P1MMF6_9BACT</name>
<sequence>MIYFVFFIIALIYSSVGLAGGSAYVAFLAILGTDRIYIPSTAQFLNIIVSFLGSLNYRKHFQKDFLKDVLIIYALSISGVVLGSKIELSDRAFYIILGLSLIASSVLSFLKDKISKIKFSIPRYFVPFFGFAFGFLTGIVGIGGGIFLSPILLLANFPVKLVAFITSLYILLNSSAGFLTNVYAGRVDISLSLSLAFFVALGGFVGSYFGSSKFKPEIVKATLNTIILFIGGQILWRGIT</sequence>
<evidence type="ECO:0000313" key="6">
    <source>
        <dbReference type="EMBL" id="CUS96788.1"/>
    </source>
</evidence>
<proteinExistence type="inferred from homology"/>
<evidence type="ECO:0000256" key="2">
    <source>
        <dbReference type="ARBA" id="ARBA00022692"/>
    </source>
</evidence>
<keyword evidence="3 5" id="KW-1133">Transmembrane helix</keyword>
<accession>A0A0P1MMF6</accession>
<evidence type="ECO:0000313" key="7">
    <source>
        <dbReference type="Proteomes" id="UP000199197"/>
    </source>
</evidence>
<evidence type="ECO:0000256" key="1">
    <source>
        <dbReference type="ARBA" id="ARBA00004141"/>
    </source>
</evidence>
<feature type="transmembrane region" description="Helical" evidence="5">
    <location>
        <begin position="36"/>
        <end position="57"/>
    </location>
</feature>
<keyword evidence="4 5" id="KW-0472">Membrane</keyword>
<protein>
    <recommendedName>
        <fullName evidence="5">Probable membrane transporter protein</fullName>
    </recommendedName>
</protein>
<reference evidence="7" key="1">
    <citation type="submission" date="2015-11" db="EMBL/GenBank/DDBJ databases">
        <authorList>
            <person name="Varghese N."/>
        </authorList>
    </citation>
    <scope>NUCLEOTIDE SEQUENCE [LARGE SCALE GENOMIC DNA]</scope>
    <source>
        <strain evidence="7">JGI-23</strain>
    </source>
</reference>
<dbReference type="PANTHER" id="PTHR43701">
    <property type="entry name" value="MEMBRANE TRANSPORTER PROTEIN MJ0441-RELATED"/>
    <property type="match status" value="1"/>
</dbReference>
<feature type="transmembrane region" description="Helical" evidence="5">
    <location>
        <begin position="7"/>
        <end position="30"/>
    </location>
</feature>
<dbReference type="GO" id="GO:0005886">
    <property type="term" value="C:plasma membrane"/>
    <property type="evidence" value="ECO:0007669"/>
    <property type="project" value="UniProtKB-SubCell"/>
</dbReference>